<dbReference type="EMBL" id="NIVC01001176">
    <property type="protein sequence ID" value="PAA71288.1"/>
    <property type="molecule type" value="Genomic_DNA"/>
</dbReference>
<accession>A0A267FC01</accession>
<feature type="region of interest" description="Disordered" evidence="1">
    <location>
        <begin position="474"/>
        <end position="493"/>
    </location>
</feature>
<name>A0A267FC01_9PLAT</name>
<evidence type="ECO:0000313" key="3">
    <source>
        <dbReference type="EMBL" id="PAA71288.1"/>
    </source>
</evidence>
<dbReference type="Proteomes" id="UP000215902">
    <property type="component" value="Unassembled WGS sequence"/>
</dbReference>
<gene>
    <name evidence="3" type="ORF">BOX15_Mlig017285g2</name>
</gene>
<comment type="caution">
    <text evidence="3">The sequence shown here is derived from an EMBL/GenBank/DDBJ whole genome shotgun (WGS) entry which is preliminary data.</text>
</comment>
<evidence type="ECO:0000259" key="2">
    <source>
        <dbReference type="Pfam" id="PF14661"/>
    </source>
</evidence>
<sequence>PKMTTLLFDNLSLLGFSPGNLDQITSVKYSLKTLPKLVQMFRFQHRLYLFLFDKIDPKKAAKDFKHLQELLDKSSELEFKKLLKQWLLNLRDSAGLPRLMPRYFVSPRLCDLVELFLCLSLHALLLDQQRLFGLSPSDPILAPAAGRPDTLGLRLLELETADLCRQAAASAAARSRLADASQRLGRCLAQRLRAIAVELADLQRETDSLREASREAAVAAGSPLPGRSAPCESDEHCRHRAARLARCQPALSAADSAAADALAPGRPILDAGRVQLDRQLAPVPLPMSLPDSLAKRLAATSPGSVELLSAGRVRLAGLLRTVSTAVLPALAEPWASSAAASKSKSMMSTTPPDRRLSALAASLRACEREAAALATSIAEHSLPELALLADKHRLVWSDVDNAKEKSGIATVAKAKYQTTASPDAATVEPEVLTSPLHGNTPLRRGSVNFTPVPAASTSATEASRVRFLDTDEATLTLPNSQQQPPVGRDSVANSNEMDSATAIEIEQLMASCDQLFSSRRSVRFDLLDSSG</sequence>
<reference evidence="3 4" key="1">
    <citation type="submission" date="2017-06" db="EMBL/GenBank/DDBJ databases">
        <title>A platform for efficient transgenesis in Macrostomum lignano, a flatworm model organism for stem cell research.</title>
        <authorList>
            <person name="Berezikov E."/>
        </authorList>
    </citation>
    <scope>NUCLEOTIDE SEQUENCE [LARGE SCALE GENOMIC DNA]</scope>
    <source>
        <strain evidence="3">DV1</strain>
        <tissue evidence="3">Whole organism</tissue>
    </source>
</reference>
<feature type="non-terminal residue" evidence="3">
    <location>
        <position position="1"/>
    </location>
</feature>
<feature type="domain" description="HAUS augmin-like complex subunit 6 N-terminal" evidence="2">
    <location>
        <begin position="7"/>
        <end position="217"/>
    </location>
</feature>
<keyword evidence="4" id="KW-1185">Reference proteome</keyword>
<dbReference type="InterPro" id="IPR028163">
    <property type="entry name" value="HAUS_6_N"/>
</dbReference>
<evidence type="ECO:0000313" key="4">
    <source>
        <dbReference type="Proteomes" id="UP000215902"/>
    </source>
</evidence>
<dbReference type="AlphaFoldDB" id="A0A267FC01"/>
<evidence type="ECO:0000256" key="1">
    <source>
        <dbReference type="SAM" id="MobiDB-lite"/>
    </source>
</evidence>
<proteinExistence type="predicted"/>
<dbReference type="Pfam" id="PF14661">
    <property type="entry name" value="HAUS6_N"/>
    <property type="match status" value="1"/>
</dbReference>
<organism evidence="3 4">
    <name type="scientific">Macrostomum lignano</name>
    <dbReference type="NCBI Taxonomy" id="282301"/>
    <lineage>
        <taxon>Eukaryota</taxon>
        <taxon>Metazoa</taxon>
        <taxon>Spiralia</taxon>
        <taxon>Lophotrochozoa</taxon>
        <taxon>Platyhelminthes</taxon>
        <taxon>Rhabditophora</taxon>
        <taxon>Macrostomorpha</taxon>
        <taxon>Macrostomida</taxon>
        <taxon>Macrostomidae</taxon>
        <taxon>Macrostomum</taxon>
    </lineage>
</organism>
<protein>
    <recommendedName>
        <fullName evidence="2">HAUS augmin-like complex subunit 6 N-terminal domain-containing protein</fullName>
    </recommendedName>
</protein>